<sequence length="269" mass="27228">MGLMGTLAKVAIGYAAARGVDRLSGGQGFGALLRGGAQVPGKEPGTQMQARMGEAMAGRSNPLQDMMASMQQGGLGALLGSMGNMGAMTGAATGGPGAASDTRRGLLSAMSDQSGPGLAGLLAAAGGAAISGGRHVGGMVDQFRTAETAPEAEKTAALMLRAMIQAAKADGEIDQAERAKILDTLGADADRADVAFVEDQIAAPLDPEGLAGDTPPALRTQVYAASLMTMRVDTPEEAQYLDRLAKAMALPETGVNVLHMQMGLQPLYA</sequence>
<dbReference type="Pfam" id="PF04391">
    <property type="entry name" value="DUF533"/>
    <property type="match status" value="1"/>
</dbReference>
<gene>
    <name evidence="1" type="ORF">Salmuc_03574</name>
</gene>
<protein>
    <recommendedName>
        <fullName evidence="3">Tellurite resistance TerB family protein</fullName>
    </recommendedName>
</protein>
<dbReference type="SUPFAM" id="SSF158682">
    <property type="entry name" value="TerB-like"/>
    <property type="match status" value="1"/>
</dbReference>
<dbReference type="OrthoDB" id="7866618at2"/>
<dbReference type="InterPro" id="IPR029024">
    <property type="entry name" value="TerB-like"/>
</dbReference>
<dbReference type="Proteomes" id="UP000015347">
    <property type="component" value="Unassembled WGS sequence"/>
</dbReference>
<evidence type="ECO:0000313" key="2">
    <source>
        <dbReference type="Proteomes" id="UP000015347"/>
    </source>
</evidence>
<proteinExistence type="predicted"/>
<accession>S9RWT3</accession>
<dbReference type="eggNOG" id="COG2979">
    <property type="taxonomic scope" value="Bacteria"/>
</dbReference>
<reference evidence="2" key="1">
    <citation type="journal article" date="2014" name="Stand. Genomic Sci.">
        <title>Genome sequence of the exopolysaccharide-producing Salipiger mucosus type strain (DSM 16094(T)), a moderately halophilic member of the Roseobacter clade.</title>
        <authorList>
            <person name="Riedel T."/>
            <person name="Spring S."/>
            <person name="Fiebig A."/>
            <person name="Petersen J."/>
            <person name="Kyrpides N.C."/>
            <person name="Goker M."/>
            <person name="Klenk H.P."/>
        </authorList>
    </citation>
    <scope>NUCLEOTIDE SEQUENCE [LARGE SCALE GENOMIC DNA]</scope>
    <source>
        <strain evidence="2">DSM 16094</strain>
    </source>
</reference>
<keyword evidence="2" id="KW-1185">Reference proteome</keyword>
<name>S9RWT3_9RHOB</name>
<evidence type="ECO:0000313" key="1">
    <source>
        <dbReference type="EMBL" id="EPX78464.1"/>
    </source>
</evidence>
<dbReference type="AlphaFoldDB" id="S9RWT3"/>
<dbReference type="HOGENOM" id="CLU_068390_0_0_5"/>
<dbReference type="STRING" id="1123237.Salmuc_03574"/>
<dbReference type="EMBL" id="APVH01000039">
    <property type="protein sequence ID" value="EPX78464.1"/>
    <property type="molecule type" value="Genomic_DNA"/>
</dbReference>
<dbReference type="CDD" id="cd07178">
    <property type="entry name" value="terB_like_YebE"/>
    <property type="match status" value="1"/>
</dbReference>
<organism evidence="1 2">
    <name type="scientific">Salipiger mucosus DSM 16094</name>
    <dbReference type="NCBI Taxonomy" id="1123237"/>
    <lineage>
        <taxon>Bacteria</taxon>
        <taxon>Pseudomonadati</taxon>
        <taxon>Pseudomonadota</taxon>
        <taxon>Alphaproteobacteria</taxon>
        <taxon>Rhodobacterales</taxon>
        <taxon>Roseobacteraceae</taxon>
        <taxon>Salipiger</taxon>
    </lineage>
</organism>
<dbReference type="InterPro" id="IPR007486">
    <property type="entry name" value="YebE"/>
</dbReference>
<evidence type="ECO:0008006" key="3">
    <source>
        <dbReference type="Google" id="ProtNLM"/>
    </source>
</evidence>
<dbReference type="RefSeq" id="WP_020039220.1">
    <property type="nucleotide sequence ID" value="NZ_KE557280.1"/>
</dbReference>
<comment type="caution">
    <text evidence="1">The sequence shown here is derived from an EMBL/GenBank/DDBJ whole genome shotgun (WGS) entry which is preliminary data.</text>
</comment>